<dbReference type="PROSITE" id="PS00610">
    <property type="entry name" value="NA_NEUROTRAN_SYMP_1"/>
    <property type="match status" value="1"/>
</dbReference>
<evidence type="ECO:0000256" key="6">
    <source>
        <dbReference type="RuleBase" id="RU003732"/>
    </source>
</evidence>
<evidence type="ECO:0000313" key="9">
    <source>
        <dbReference type="Proteomes" id="UP000419743"/>
    </source>
</evidence>
<dbReference type="NCBIfam" id="NF037979">
    <property type="entry name" value="Na_transp"/>
    <property type="match status" value="1"/>
</dbReference>
<dbReference type="EMBL" id="CACRYJ010000042">
    <property type="protein sequence ID" value="VZO37985.1"/>
    <property type="molecule type" value="Genomic_DNA"/>
</dbReference>
<keyword evidence="5 7" id="KW-0472">Membrane</keyword>
<organism evidence="8 9">
    <name type="scientific">Occultella aeris</name>
    <dbReference type="NCBI Taxonomy" id="2761496"/>
    <lineage>
        <taxon>Bacteria</taxon>
        <taxon>Bacillati</taxon>
        <taxon>Actinomycetota</taxon>
        <taxon>Actinomycetes</taxon>
        <taxon>Micrococcales</taxon>
        <taxon>Ruaniaceae</taxon>
        <taxon>Occultella</taxon>
    </lineage>
</organism>
<keyword evidence="9" id="KW-1185">Reference proteome</keyword>
<evidence type="ECO:0000256" key="2">
    <source>
        <dbReference type="ARBA" id="ARBA00022448"/>
    </source>
</evidence>
<dbReference type="RefSeq" id="WP_156741624.1">
    <property type="nucleotide sequence ID" value="NZ_CACRYJ010000042.1"/>
</dbReference>
<feature type="transmembrane region" description="Helical" evidence="7">
    <location>
        <begin position="258"/>
        <end position="283"/>
    </location>
</feature>
<dbReference type="PANTHER" id="PTHR42948">
    <property type="entry name" value="TRANSPORTER"/>
    <property type="match status" value="1"/>
</dbReference>
<keyword evidence="4 7" id="KW-1133">Transmembrane helix</keyword>
<feature type="transmembrane region" description="Helical" evidence="7">
    <location>
        <begin position="12"/>
        <end position="31"/>
    </location>
</feature>
<reference evidence="8 9" key="1">
    <citation type="submission" date="2019-11" db="EMBL/GenBank/DDBJ databases">
        <authorList>
            <person name="Criscuolo A."/>
        </authorList>
    </citation>
    <scope>NUCLEOTIDE SEQUENCE [LARGE SCALE GENOMIC DNA]</scope>
    <source>
        <strain evidence="8">CIP111667</strain>
    </source>
</reference>
<proteinExistence type="inferred from homology"/>
<evidence type="ECO:0000256" key="4">
    <source>
        <dbReference type="ARBA" id="ARBA00022989"/>
    </source>
</evidence>
<dbReference type="Proteomes" id="UP000419743">
    <property type="component" value="Unassembled WGS sequence"/>
</dbReference>
<name>A0A7M4DL89_9MICO</name>
<feature type="transmembrane region" description="Helical" evidence="7">
    <location>
        <begin position="387"/>
        <end position="408"/>
    </location>
</feature>
<dbReference type="PANTHER" id="PTHR42948:SF1">
    <property type="entry name" value="TRANSPORTER"/>
    <property type="match status" value="1"/>
</dbReference>
<keyword evidence="6" id="KW-0769">Symport</keyword>
<evidence type="ECO:0000256" key="1">
    <source>
        <dbReference type="ARBA" id="ARBA00004141"/>
    </source>
</evidence>
<comment type="subcellular location">
    <subcellularLocation>
        <location evidence="1">Membrane</location>
        <topology evidence="1">Multi-pass membrane protein</topology>
    </subcellularLocation>
</comment>
<feature type="transmembrane region" description="Helical" evidence="7">
    <location>
        <begin position="467"/>
        <end position="487"/>
    </location>
</feature>
<dbReference type="GO" id="GO:0015293">
    <property type="term" value="F:symporter activity"/>
    <property type="evidence" value="ECO:0007669"/>
    <property type="project" value="UniProtKB-KW"/>
</dbReference>
<feature type="transmembrane region" description="Helical" evidence="7">
    <location>
        <begin position="357"/>
        <end position="381"/>
    </location>
</feature>
<gene>
    <name evidence="8" type="ORF">HALOF300_02905</name>
</gene>
<accession>A0A7M4DL89</accession>
<dbReference type="InterPro" id="IPR037272">
    <property type="entry name" value="SNS_sf"/>
</dbReference>
<evidence type="ECO:0000313" key="8">
    <source>
        <dbReference type="EMBL" id="VZO37985.1"/>
    </source>
</evidence>
<dbReference type="CDD" id="cd10334">
    <property type="entry name" value="SLC6sbd_u1"/>
    <property type="match status" value="1"/>
</dbReference>
<evidence type="ECO:0000256" key="5">
    <source>
        <dbReference type="ARBA" id="ARBA00023136"/>
    </source>
</evidence>
<evidence type="ECO:0000256" key="7">
    <source>
        <dbReference type="SAM" id="Phobius"/>
    </source>
</evidence>
<keyword evidence="2 6" id="KW-0813">Transport</keyword>
<feature type="transmembrane region" description="Helical" evidence="7">
    <location>
        <begin position="221"/>
        <end position="246"/>
    </location>
</feature>
<dbReference type="PRINTS" id="PR00176">
    <property type="entry name" value="NANEUSMPORT"/>
</dbReference>
<protein>
    <recommendedName>
        <fullName evidence="6">Transporter</fullName>
    </recommendedName>
</protein>
<feature type="transmembrane region" description="Helical" evidence="7">
    <location>
        <begin position="429"/>
        <end position="447"/>
    </location>
</feature>
<dbReference type="Pfam" id="PF00209">
    <property type="entry name" value="SNF"/>
    <property type="match status" value="2"/>
</dbReference>
<dbReference type="AlphaFoldDB" id="A0A7M4DL89"/>
<dbReference type="InterPro" id="IPR000175">
    <property type="entry name" value="Na/ntran_symport"/>
</dbReference>
<keyword evidence="3 6" id="KW-0812">Transmembrane</keyword>
<feature type="transmembrane region" description="Helical" evidence="7">
    <location>
        <begin position="86"/>
        <end position="110"/>
    </location>
</feature>
<dbReference type="GO" id="GO:0016020">
    <property type="term" value="C:membrane"/>
    <property type="evidence" value="ECO:0007669"/>
    <property type="project" value="UniProtKB-SubCell"/>
</dbReference>
<feature type="transmembrane region" description="Helical" evidence="7">
    <location>
        <begin position="146"/>
        <end position="164"/>
    </location>
</feature>
<comment type="similarity">
    <text evidence="6">Belongs to the sodium:neurotransmitter symporter (SNF) (TC 2.A.22) family.</text>
</comment>
<feature type="transmembrane region" description="Helical" evidence="7">
    <location>
        <begin position="43"/>
        <end position="65"/>
    </location>
</feature>
<dbReference type="PROSITE" id="PS50267">
    <property type="entry name" value="NA_NEUROTRAN_SYMP_3"/>
    <property type="match status" value="1"/>
</dbReference>
<evidence type="ECO:0000256" key="3">
    <source>
        <dbReference type="ARBA" id="ARBA00022692"/>
    </source>
</evidence>
<comment type="caution">
    <text evidence="8">The sequence shown here is derived from an EMBL/GenBank/DDBJ whole genome shotgun (WGS) entry which is preliminary data.</text>
</comment>
<dbReference type="SUPFAM" id="SSF161070">
    <property type="entry name" value="SNF-like"/>
    <property type="match status" value="1"/>
</dbReference>
<feature type="transmembrane region" description="Helical" evidence="7">
    <location>
        <begin position="320"/>
        <end position="345"/>
    </location>
</feature>
<feature type="transmembrane region" description="Helical" evidence="7">
    <location>
        <begin position="176"/>
        <end position="196"/>
    </location>
</feature>
<sequence length="507" mass="53771">MAQEREQFKGRRAFIFAAVGSAIGLGNIWRFPYVAYENGGGAFIIPYLVALLTAGIPLLFLDYAIGHKFRASSPLAYRRLGGATEAIGWWHVGICFVIAVYYAVVIAWAVRYTGFSINQAWGDDPGGFFGGDFLQQSGEFTLGGSWVPAVGIPLIIIWLFALVVHRLGVQDGIARLSQIFIPVLVVIFVVMVIQGLRQPGAMLGLDALFTPEWGALTNPGVWIAAYGQIFFSLSVGFGIMITYSSYLKRRSNLTGSGLVVAFSNSGFEILAGIGVFAALGFMAQASGVGVADVAESGIGLAFIAFPAIISTMPGGSLFGVLFFLSLVLAGITSLVSIVQVVLAGVEDKLGWSRTKSVLIAGGLMAVVSVALFPTTTGLNLLDVVDNFANNFGIVGAALVSVIVIGWGLRKLPELAAHVNSVSSFKLGRTWFVLLGVVTPLVLGYMFISEVVTRIRDGYGEMPAGYVGVFGWGVAIGLIVIAVGVSLIPWRRGVVEDEPVLVEGGEPR</sequence>